<comment type="similarity">
    <text evidence="1">Belongs to the short-chain dehydrogenases/reductases (SDR) family.</text>
</comment>
<protein>
    <submittedName>
        <fullName evidence="3">NAD(P)-dependent dehydrogenase (Short-subunit alcohol dehydrogenase family)</fullName>
    </submittedName>
</protein>
<organism evidence="3 4">
    <name type="scientific">Amycolatopsis echigonensis</name>
    <dbReference type="NCBI Taxonomy" id="2576905"/>
    <lineage>
        <taxon>Bacteria</taxon>
        <taxon>Bacillati</taxon>
        <taxon>Actinomycetota</taxon>
        <taxon>Actinomycetes</taxon>
        <taxon>Pseudonocardiales</taxon>
        <taxon>Pseudonocardiaceae</taxon>
        <taxon>Amycolatopsis</taxon>
    </lineage>
</organism>
<dbReference type="InterPro" id="IPR020904">
    <property type="entry name" value="Sc_DH/Rdtase_CS"/>
</dbReference>
<dbReference type="Pfam" id="PF13561">
    <property type="entry name" value="adh_short_C2"/>
    <property type="match status" value="1"/>
</dbReference>
<dbReference type="InterPro" id="IPR036291">
    <property type="entry name" value="NAD(P)-bd_dom_sf"/>
</dbReference>
<dbReference type="PRINTS" id="PR00081">
    <property type="entry name" value="GDHRDH"/>
</dbReference>
<dbReference type="AlphaFoldDB" id="A0A2N3WJP8"/>
<proteinExistence type="inferred from homology"/>
<dbReference type="GO" id="GO:0016491">
    <property type="term" value="F:oxidoreductase activity"/>
    <property type="evidence" value="ECO:0007669"/>
    <property type="project" value="UniProtKB-KW"/>
</dbReference>
<accession>A0A2N3WJP8</accession>
<dbReference type="FunFam" id="3.40.50.720:FF:000084">
    <property type="entry name" value="Short-chain dehydrogenase reductase"/>
    <property type="match status" value="1"/>
</dbReference>
<dbReference type="InterPro" id="IPR002347">
    <property type="entry name" value="SDR_fam"/>
</dbReference>
<dbReference type="SUPFAM" id="SSF51735">
    <property type="entry name" value="NAD(P)-binding Rossmann-fold domains"/>
    <property type="match status" value="1"/>
</dbReference>
<dbReference type="CDD" id="cd05233">
    <property type="entry name" value="SDR_c"/>
    <property type="match status" value="1"/>
</dbReference>
<dbReference type="NCBIfam" id="NF005559">
    <property type="entry name" value="PRK07231.1"/>
    <property type="match status" value="1"/>
</dbReference>
<reference evidence="3 4" key="1">
    <citation type="submission" date="2017-12" db="EMBL/GenBank/DDBJ databases">
        <title>Sequencing the genomes of 1000 Actinobacteria strains.</title>
        <authorList>
            <person name="Klenk H.-P."/>
        </authorList>
    </citation>
    <scope>NUCLEOTIDE SEQUENCE [LARGE SCALE GENOMIC DNA]</scope>
    <source>
        <strain evidence="3 4">DSM 45165</strain>
    </source>
</reference>
<dbReference type="EMBL" id="PJMY01000003">
    <property type="protein sequence ID" value="PKV94097.1"/>
    <property type="molecule type" value="Genomic_DNA"/>
</dbReference>
<dbReference type="PROSITE" id="PS00061">
    <property type="entry name" value="ADH_SHORT"/>
    <property type="match status" value="1"/>
</dbReference>
<dbReference type="PANTHER" id="PTHR24321:SF8">
    <property type="entry name" value="ESTRADIOL 17-BETA-DEHYDROGENASE 8-RELATED"/>
    <property type="match status" value="1"/>
</dbReference>
<evidence type="ECO:0000256" key="1">
    <source>
        <dbReference type="ARBA" id="ARBA00006484"/>
    </source>
</evidence>
<evidence type="ECO:0000313" key="3">
    <source>
        <dbReference type="EMBL" id="PKV94097.1"/>
    </source>
</evidence>
<dbReference type="Proteomes" id="UP000233750">
    <property type="component" value="Unassembled WGS sequence"/>
</dbReference>
<dbReference type="PRINTS" id="PR00080">
    <property type="entry name" value="SDRFAMILY"/>
</dbReference>
<evidence type="ECO:0000256" key="2">
    <source>
        <dbReference type="ARBA" id="ARBA00023002"/>
    </source>
</evidence>
<keyword evidence="4" id="KW-1185">Reference proteome</keyword>
<name>A0A2N3WJP8_9PSEU</name>
<dbReference type="PANTHER" id="PTHR24321">
    <property type="entry name" value="DEHYDROGENASES, SHORT CHAIN"/>
    <property type="match status" value="1"/>
</dbReference>
<keyword evidence="2" id="KW-0560">Oxidoreductase</keyword>
<comment type="caution">
    <text evidence="3">The sequence shown here is derived from an EMBL/GenBank/DDBJ whole genome shotgun (WGS) entry which is preliminary data.</text>
</comment>
<dbReference type="Gene3D" id="3.40.50.720">
    <property type="entry name" value="NAD(P)-binding Rossmann-like Domain"/>
    <property type="match status" value="1"/>
</dbReference>
<sequence>MAGAAFVSRGLGESRVAGVSERRSGLVTGAGSGIGRAAAIEFARGGAAVAVLDIDEAAAAETAEVIKKDGGEALAFRVDIADEPSVQAAIQQTVEAYGGLDFAVNNAGLPSRKRVDQLTLAEFERVVQVNLSGTFLCMKYELPHLKGGAIVNVASNGGLYAIPNAPAYVAAKHGIVGLTKVAAVDYAADGIRVNAVCPGPTRTPGFDKWAGDPGMIARQEAITPLGRLATPEEAAAAVVWLCSDAASYVTGTTLSVDGGRRA</sequence>
<evidence type="ECO:0000313" key="4">
    <source>
        <dbReference type="Proteomes" id="UP000233750"/>
    </source>
</evidence>
<gene>
    <name evidence="3" type="ORF">ATK30_4968</name>
</gene>